<name>A0A9X0ASU9_9HELO</name>
<feature type="signal peptide" evidence="1">
    <location>
        <begin position="1"/>
        <end position="17"/>
    </location>
</feature>
<sequence>MFQKLLIFVSFCNFLAYFRNDFLASAYIPPPLSLGLHTLPHPSKSLHSSPSPSHLPRTIAATFPPCFPAAATPKYAPLCTLWFTASTSTPTNSNNPNPLTLTIFGPSCSPPLLTLTSLPLDKNISINTESTPLLGNLSIQVANGSWYNEIWYRNKLVDFQLSVDERGIPYYPDDFGGRVVRWTGFECAVRRCEEDVGGRESADCDAGKGVAMVDGVVHGG</sequence>
<evidence type="ECO:0000256" key="1">
    <source>
        <dbReference type="SAM" id="SignalP"/>
    </source>
</evidence>
<keyword evidence="3" id="KW-1185">Reference proteome</keyword>
<dbReference type="EMBL" id="JAPEIS010000003">
    <property type="protein sequence ID" value="KAJ8067838.1"/>
    <property type="molecule type" value="Genomic_DNA"/>
</dbReference>
<reference evidence="2" key="1">
    <citation type="submission" date="2022-11" db="EMBL/GenBank/DDBJ databases">
        <title>Genome Resource of Sclerotinia nivalis Strain SnTB1, a Plant Pathogen Isolated from American Ginseng.</title>
        <authorList>
            <person name="Fan S."/>
        </authorList>
    </citation>
    <scope>NUCLEOTIDE SEQUENCE</scope>
    <source>
        <strain evidence="2">SnTB1</strain>
    </source>
</reference>
<dbReference type="AlphaFoldDB" id="A0A9X0ASU9"/>
<accession>A0A9X0ASU9</accession>
<evidence type="ECO:0000313" key="3">
    <source>
        <dbReference type="Proteomes" id="UP001152300"/>
    </source>
</evidence>
<comment type="caution">
    <text evidence="2">The sequence shown here is derived from an EMBL/GenBank/DDBJ whole genome shotgun (WGS) entry which is preliminary data.</text>
</comment>
<organism evidence="2 3">
    <name type="scientific">Sclerotinia nivalis</name>
    <dbReference type="NCBI Taxonomy" id="352851"/>
    <lineage>
        <taxon>Eukaryota</taxon>
        <taxon>Fungi</taxon>
        <taxon>Dikarya</taxon>
        <taxon>Ascomycota</taxon>
        <taxon>Pezizomycotina</taxon>
        <taxon>Leotiomycetes</taxon>
        <taxon>Helotiales</taxon>
        <taxon>Sclerotiniaceae</taxon>
        <taxon>Sclerotinia</taxon>
    </lineage>
</organism>
<dbReference type="OrthoDB" id="10316559at2759"/>
<gene>
    <name evidence="2" type="ORF">OCU04_003432</name>
</gene>
<proteinExistence type="predicted"/>
<dbReference type="Proteomes" id="UP001152300">
    <property type="component" value="Unassembled WGS sequence"/>
</dbReference>
<evidence type="ECO:0000313" key="2">
    <source>
        <dbReference type="EMBL" id="KAJ8067838.1"/>
    </source>
</evidence>
<keyword evidence="1" id="KW-0732">Signal</keyword>
<protein>
    <submittedName>
        <fullName evidence="2">Uncharacterized protein</fullName>
    </submittedName>
</protein>
<feature type="chain" id="PRO_5040801648" evidence="1">
    <location>
        <begin position="18"/>
        <end position="220"/>
    </location>
</feature>